<dbReference type="EMBL" id="LOSH02000002">
    <property type="protein sequence ID" value="PNM76937.1"/>
    <property type="molecule type" value="Genomic_DNA"/>
</dbReference>
<dbReference type="NCBIfam" id="TIGR02683">
    <property type="entry name" value="upstrm_HI1419"/>
    <property type="match status" value="1"/>
</dbReference>
<dbReference type="OrthoDB" id="9800258at2"/>
<dbReference type="RefSeq" id="WP_011988339.1">
    <property type="nucleotide sequence ID" value="NC_009701.1"/>
</dbReference>
<reference evidence="1" key="1">
    <citation type="journal article" date="2008" name="J. Bacteriol.">
        <title>A common virulence plasmid in biotype 2 Vibrio vulnificus and its dissemination aided by a conjugal plasmid.</title>
        <authorList>
            <person name="Lee C.T."/>
            <person name="Amaro C."/>
            <person name="Wu K.M."/>
            <person name="Valiente E."/>
            <person name="Chang Y.F."/>
            <person name="Tsai S.F."/>
            <person name="Chang C.H."/>
            <person name="Hor L.I."/>
        </authorList>
    </citation>
    <scope>NUCLEOTIDE SEQUENCE</scope>
    <source>
        <strain evidence="1">CECT4999</strain>
    </source>
</reference>
<accession>A7DVA5</accession>
<sequence length="99" mass="11135">MIYNIKRTEIFNDWLRELKDPQARGSIAARVQRLTQGLNGDVKPVGAGISELRIHVGKGYRVYFKRSGKQIIVLLCGGNKKTQNQDIEQAKLLAQELGL</sequence>
<dbReference type="EMBL" id="AM293858">
    <property type="protein sequence ID" value="CAL25407.1"/>
    <property type="molecule type" value="Genomic_DNA"/>
</dbReference>
<dbReference type="Proteomes" id="UP000054370">
    <property type="component" value="Unassembled WGS sequence"/>
</dbReference>
<dbReference type="PANTHER" id="PTHR41791:SF1">
    <property type="entry name" value="SSL7039 PROTEIN"/>
    <property type="match status" value="1"/>
</dbReference>
<evidence type="ECO:0000313" key="1">
    <source>
        <dbReference type="EMBL" id="CAL25407.1"/>
    </source>
</evidence>
<evidence type="ECO:0000313" key="3">
    <source>
        <dbReference type="Proteomes" id="UP000054370"/>
    </source>
</evidence>
<evidence type="ECO:0000313" key="2">
    <source>
        <dbReference type="EMBL" id="PNM76937.1"/>
    </source>
</evidence>
<dbReference type="PIRSF" id="PIRSF028744">
    <property type="entry name" value="Addict_mod_HI1419"/>
    <property type="match status" value="1"/>
</dbReference>
<keyword evidence="3" id="KW-1185">Reference proteome</keyword>
<name>A7DVA5_VIBVL</name>
<protein>
    <submittedName>
        <fullName evidence="2">Type II toxin-antitoxin system RelE/ParE family toxin</fullName>
    </submittedName>
</protein>
<dbReference type="InterPro" id="IPR009241">
    <property type="entry name" value="HigB-like"/>
</dbReference>
<reference evidence="2 3" key="2">
    <citation type="submission" date="2017-12" db="EMBL/GenBank/DDBJ databases">
        <title>FDA dAtabase for Regulatory Grade micrObial Sequences (FDA-ARGOS): Supporting development and validation of Infectious Disease Dx tests.</title>
        <authorList>
            <person name="Hoffmann M."/>
            <person name="Allard M."/>
            <person name="Evans P."/>
            <person name="Brown E."/>
            <person name="Tallon L.J."/>
            <person name="Sadzewicz L."/>
            <person name="Sengamalay N."/>
            <person name="Ott S."/>
            <person name="Godinez A."/>
            <person name="Nagaraj S."/>
            <person name="Vavikolanu K."/>
            <person name="Aluvathingal J."/>
            <person name="Nadendla S."/>
            <person name="Hobson J."/>
            <person name="Sichtig H."/>
        </authorList>
    </citation>
    <scope>NUCLEOTIDE SEQUENCE [LARGE SCALE GENOMIC DNA]</scope>
    <source>
        <strain evidence="3">ATCC 29307</strain>
        <strain evidence="2">FDAARGOS_118</strain>
    </source>
</reference>
<dbReference type="Pfam" id="PF05973">
    <property type="entry name" value="Gp49"/>
    <property type="match status" value="1"/>
</dbReference>
<dbReference type="PANTHER" id="PTHR41791">
    <property type="entry name" value="SSL7039 PROTEIN"/>
    <property type="match status" value="1"/>
</dbReference>
<dbReference type="InterPro" id="IPR014056">
    <property type="entry name" value="TypeIITA-like_toxin_pred"/>
</dbReference>
<dbReference type="AlphaFoldDB" id="A7DVA5"/>
<organism evidence="1">
    <name type="scientific">Vibrio vulnificus</name>
    <dbReference type="NCBI Taxonomy" id="672"/>
    <lineage>
        <taxon>Bacteria</taxon>
        <taxon>Pseudomonadati</taxon>
        <taxon>Pseudomonadota</taxon>
        <taxon>Gammaproteobacteria</taxon>
        <taxon>Vibrionales</taxon>
        <taxon>Vibrionaceae</taxon>
        <taxon>Vibrio</taxon>
    </lineage>
</organism>
<proteinExistence type="predicted"/>
<gene>
    <name evidence="1" type="primary">vep45</name>
    <name evidence="2" type="ORF">AL548_007415</name>
</gene>